<feature type="chain" id="PRO_5012825281" description="Lipoprotein" evidence="1">
    <location>
        <begin position="19"/>
        <end position="293"/>
    </location>
</feature>
<dbReference type="EMBL" id="MAAO01000002">
    <property type="protein sequence ID" value="OUR99737.1"/>
    <property type="molecule type" value="Genomic_DNA"/>
</dbReference>
<dbReference type="AlphaFoldDB" id="A0A1Y5FIQ7"/>
<comment type="caution">
    <text evidence="2">The sequence shown here is derived from an EMBL/GenBank/DDBJ whole genome shotgun (WGS) entry which is preliminary data.</text>
</comment>
<evidence type="ECO:0008006" key="4">
    <source>
        <dbReference type="Google" id="ProtNLM"/>
    </source>
</evidence>
<evidence type="ECO:0000313" key="2">
    <source>
        <dbReference type="EMBL" id="OUR99737.1"/>
    </source>
</evidence>
<evidence type="ECO:0000256" key="1">
    <source>
        <dbReference type="SAM" id="SignalP"/>
    </source>
</evidence>
<keyword evidence="1" id="KW-0732">Signal</keyword>
<reference evidence="3" key="1">
    <citation type="journal article" date="2017" name="Proc. Natl. Acad. Sci. U.S.A.">
        <title>Simulation of Deepwater Horizon oil plume reveals substrate specialization within a complex community of hydrocarbon-degraders.</title>
        <authorList>
            <person name="Hu P."/>
            <person name="Dubinsky E.A."/>
            <person name="Probst A.J."/>
            <person name="Wang J."/>
            <person name="Sieber C.M.K."/>
            <person name="Tom L.M."/>
            <person name="Gardinali P."/>
            <person name="Banfield J.F."/>
            <person name="Atlas R.M."/>
            <person name="Andersen G.L."/>
        </authorList>
    </citation>
    <scope>NUCLEOTIDE SEQUENCE [LARGE SCALE GENOMIC DNA]</scope>
</reference>
<proteinExistence type="predicted"/>
<gene>
    <name evidence="2" type="ORF">A9Q84_01555</name>
</gene>
<evidence type="ECO:0000313" key="3">
    <source>
        <dbReference type="Proteomes" id="UP000196531"/>
    </source>
</evidence>
<organism evidence="2 3">
    <name type="scientific">Halobacteriovorax marinus</name>
    <dbReference type="NCBI Taxonomy" id="97084"/>
    <lineage>
        <taxon>Bacteria</taxon>
        <taxon>Pseudomonadati</taxon>
        <taxon>Bdellovibrionota</taxon>
        <taxon>Bacteriovoracia</taxon>
        <taxon>Bacteriovoracales</taxon>
        <taxon>Halobacteriovoraceae</taxon>
        <taxon>Halobacteriovorax</taxon>
    </lineage>
</organism>
<accession>A0A1Y5FIQ7</accession>
<dbReference type="Proteomes" id="UP000196531">
    <property type="component" value="Unassembled WGS sequence"/>
</dbReference>
<protein>
    <recommendedName>
        <fullName evidence="4">Lipoprotein</fullName>
    </recommendedName>
</protein>
<sequence length="293" mass="34223">MKTILALISITFCIQTSASVAQFSSLTSSLQSRYLIKVNHLNDVARKVRLATPSLLQRWGVLGKGVEAHYNAYLNLVVIRKEYVTNGRVYDFNDFKRLNKPYHFSTFGSTVFHELTHADMDVFIEESNSSFAYFLKGDLKKWFKKNHRRFNAKIAVHETLGYTADGIVEVLDNDISTLLLNFGYDFYRGKCFKKSALLRIYERRNLKEGIKFSSDDVRPYSERMFPHSIWVKGKDINLRSPRMPDNYRKFIFSYFQRSYELASSKSEYAKKMNDSKYLNIIKRCYTDAGIELE</sequence>
<name>A0A1Y5FIQ7_9BACT</name>
<feature type="signal peptide" evidence="1">
    <location>
        <begin position="1"/>
        <end position="18"/>
    </location>
</feature>